<reference evidence="8 9" key="1">
    <citation type="submission" date="2014-07" db="EMBL/GenBank/DDBJ databases">
        <title>Biosystematic studies on Modestobacter strains isolated from extreme hyper-arid desert soil and from historic building.</title>
        <authorList>
            <person name="Bukarasam K."/>
            <person name="Bull A."/>
            <person name="Girard G."/>
            <person name="van Wezel G."/>
            <person name="Goodfellow M."/>
        </authorList>
    </citation>
    <scope>NUCLEOTIDE SEQUENCE [LARGE SCALE GENOMIC DNA]</scope>
    <source>
        <strain evidence="8 9">KNN45-2b</strain>
    </source>
</reference>
<accession>A0A098YC53</accession>
<dbReference type="CDD" id="cd03467">
    <property type="entry name" value="Rieske"/>
    <property type="match status" value="1"/>
</dbReference>
<dbReference type="RefSeq" id="WP_036333901.1">
    <property type="nucleotide sequence ID" value="NZ_JPMX01000012.1"/>
</dbReference>
<dbReference type="GO" id="GO:0016705">
    <property type="term" value="F:oxidoreductase activity, acting on paired donors, with incorporation or reduction of molecular oxygen"/>
    <property type="evidence" value="ECO:0007669"/>
    <property type="project" value="UniProtKB-ARBA"/>
</dbReference>
<dbReference type="STRING" id="1522368.IN07_04320"/>
<dbReference type="PANTHER" id="PTHR21496:SF0">
    <property type="entry name" value="RIESKE DOMAIN-CONTAINING PROTEIN"/>
    <property type="match status" value="1"/>
</dbReference>
<proteinExistence type="inferred from homology"/>
<dbReference type="GO" id="GO:0051537">
    <property type="term" value="F:2 iron, 2 sulfur cluster binding"/>
    <property type="evidence" value="ECO:0007669"/>
    <property type="project" value="UniProtKB-KW"/>
</dbReference>
<evidence type="ECO:0000256" key="4">
    <source>
        <dbReference type="ARBA" id="ARBA00023014"/>
    </source>
</evidence>
<sequence length="295" mass="30519">MSLFGVLDRLSEVSSFDAKLESARTAVNKVLRPQAFRDLLHGTWLGHPLHPILAMVPVGTWLSAGILDLMPPARPAATALIGTGVAASLPAAMAGAADWSEQDDAVRRLGAIHAAANVAALGLYVGSLVARGKGNGALGRVLAYSGLGLASGSAAIGGHMSYAQSSGANHAVTDARQLTTDWIDLGPLDDLPEGRPALRTGEGRGTPVALAVVRRGARVDAFINSCAHVGGPLAEGAVEQVRGSDCIVCPWHGSAFDLESGEPRRGPTASAQERLEVKYEAGRVLGKLPNRHVSK</sequence>
<keyword evidence="2" id="KW-0479">Metal-binding</keyword>
<dbReference type="AlphaFoldDB" id="A0A098YC53"/>
<dbReference type="Pfam" id="PF09990">
    <property type="entry name" value="DUF2231"/>
    <property type="match status" value="1"/>
</dbReference>
<dbReference type="GO" id="GO:0046872">
    <property type="term" value="F:metal ion binding"/>
    <property type="evidence" value="ECO:0007669"/>
    <property type="project" value="UniProtKB-KW"/>
</dbReference>
<dbReference type="InterPro" id="IPR019251">
    <property type="entry name" value="DUF2231_TM"/>
</dbReference>
<organism evidence="8 9">
    <name type="scientific">Modestobacter caceresii</name>
    <dbReference type="NCBI Taxonomy" id="1522368"/>
    <lineage>
        <taxon>Bacteria</taxon>
        <taxon>Bacillati</taxon>
        <taxon>Actinomycetota</taxon>
        <taxon>Actinomycetes</taxon>
        <taxon>Geodermatophilales</taxon>
        <taxon>Geodermatophilaceae</taxon>
        <taxon>Modestobacter</taxon>
    </lineage>
</organism>
<keyword evidence="1" id="KW-0001">2Fe-2S</keyword>
<evidence type="ECO:0000256" key="1">
    <source>
        <dbReference type="ARBA" id="ARBA00022714"/>
    </source>
</evidence>
<evidence type="ECO:0000256" key="3">
    <source>
        <dbReference type="ARBA" id="ARBA00023004"/>
    </source>
</evidence>
<evidence type="ECO:0000313" key="9">
    <source>
        <dbReference type="Proteomes" id="UP000029713"/>
    </source>
</evidence>
<dbReference type="Gene3D" id="2.102.10.10">
    <property type="entry name" value="Rieske [2Fe-2S] iron-sulphur domain"/>
    <property type="match status" value="1"/>
</dbReference>
<comment type="caution">
    <text evidence="8">The sequence shown here is derived from an EMBL/GenBank/DDBJ whole genome shotgun (WGS) entry which is preliminary data.</text>
</comment>
<keyword evidence="3" id="KW-0408">Iron</keyword>
<dbReference type="EMBL" id="JPMX01000012">
    <property type="protein sequence ID" value="KGH48074.1"/>
    <property type="molecule type" value="Genomic_DNA"/>
</dbReference>
<protein>
    <submittedName>
        <fullName evidence="8">(2Fe-2S)-binding protein</fullName>
    </submittedName>
</protein>
<dbReference type="OrthoDB" id="9795104at2"/>
<gene>
    <name evidence="8" type="ORF">IN07_04320</name>
</gene>
<dbReference type="InterPro" id="IPR036922">
    <property type="entry name" value="Rieske_2Fe-2S_sf"/>
</dbReference>
<evidence type="ECO:0000256" key="5">
    <source>
        <dbReference type="ARBA" id="ARBA00034078"/>
    </source>
</evidence>
<evidence type="ECO:0000313" key="8">
    <source>
        <dbReference type="EMBL" id="KGH48074.1"/>
    </source>
</evidence>
<feature type="domain" description="Rieske" evidence="7">
    <location>
        <begin position="183"/>
        <end position="286"/>
    </location>
</feature>
<comment type="similarity">
    <text evidence="6">Belongs to the bacterial ring-hydroxylating dioxygenase ferredoxin component family.</text>
</comment>
<evidence type="ECO:0000259" key="7">
    <source>
        <dbReference type="PROSITE" id="PS51296"/>
    </source>
</evidence>
<keyword evidence="4" id="KW-0411">Iron-sulfur</keyword>
<comment type="cofactor">
    <cofactor evidence="5">
        <name>[2Fe-2S] cluster</name>
        <dbReference type="ChEBI" id="CHEBI:190135"/>
    </cofactor>
</comment>
<dbReference type="PROSITE" id="PS51296">
    <property type="entry name" value="RIESKE"/>
    <property type="match status" value="1"/>
</dbReference>
<dbReference type="Proteomes" id="UP000029713">
    <property type="component" value="Unassembled WGS sequence"/>
</dbReference>
<dbReference type="Pfam" id="PF00355">
    <property type="entry name" value="Rieske"/>
    <property type="match status" value="1"/>
</dbReference>
<dbReference type="SUPFAM" id="SSF50022">
    <property type="entry name" value="ISP domain"/>
    <property type="match status" value="1"/>
</dbReference>
<dbReference type="InterPro" id="IPR017941">
    <property type="entry name" value="Rieske_2Fe-2S"/>
</dbReference>
<name>A0A098YC53_9ACTN</name>
<evidence type="ECO:0000256" key="2">
    <source>
        <dbReference type="ARBA" id="ARBA00022723"/>
    </source>
</evidence>
<dbReference type="GO" id="GO:0004497">
    <property type="term" value="F:monooxygenase activity"/>
    <property type="evidence" value="ECO:0007669"/>
    <property type="project" value="UniProtKB-ARBA"/>
</dbReference>
<keyword evidence="9" id="KW-1185">Reference proteome</keyword>
<dbReference type="PANTHER" id="PTHR21496">
    <property type="entry name" value="FERREDOXIN-RELATED"/>
    <property type="match status" value="1"/>
</dbReference>
<evidence type="ECO:0000256" key="6">
    <source>
        <dbReference type="ARBA" id="ARBA00038001"/>
    </source>
</evidence>